<keyword evidence="1" id="KW-0812">Transmembrane</keyword>
<keyword evidence="1" id="KW-1133">Transmembrane helix</keyword>
<name>A0A918EAP2_9PSEU</name>
<evidence type="ECO:0000313" key="3">
    <source>
        <dbReference type="Proteomes" id="UP000639606"/>
    </source>
</evidence>
<dbReference type="AlphaFoldDB" id="A0A918EAP2"/>
<keyword evidence="1" id="KW-0472">Membrane</keyword>
<reference evidence="2" key="1">
    <citation type="journal article" date="2014" name="Int. J. Syst. Evol. Microbiol.">
        <title>Complete genome sequence of Corynebacterium casei LMG S-19264T (=DSM 44701T), isolated from a smear-ripened cheese.</title>
        <authorList>
            <consortium name="US DOE Joint Genome Institute (JGI-PGF)"/>
            <person name="Walter F."/>
            <person name="Albersmeier A."/>
            <person name="Kalinowski J."/>
            <person name="Ruckert C."/>
        </authorList>
    </citation>
    <scope>NUCLEOTIDE SEQUENCE</scope>
    <source>
        <strain evidence="2">JCM 3313</strain>
    </source>
</reference>
<organism evidence="2 3">
    <name type="scientific">Saccharothrix coeruleofusca</name>
    <dbReference type="NCBI Taxonomy" id="33919"/>
    <lineage>
        <taxon>Bacteria</taxon>
        <taxon>Bacillati</taxon>
        <taxon>Actinomycetota</taxon>
        <taxon>Actinomycetes</taxon>
        <taxon>Pseudonocardiales</taxon>
        <taxon>Pseudonocardiaceae</taxon>
        <taxon>Saccharothrix</taxon>
    </lineage>
</organism>
<evidence type="ECO:0000313" key="2">
    <source>
        <dbReference type="EMBL" id="GGP36130.1"/>
    </source>
</evidence>
<dbReference type="Proteomes" id="UP000639606">
    <property type="component" value="Unassembled WGS sequence"/>
</dbReference>
<keyword evidence="3" id="KW-1185">Reference proteome</keyword>
<feature type="transmembrane region" description="Helical" evidence="1">
    <location>
        <begin position="12"/>
        <end position="35"/>
    </location>
</feature>
<evidence type="ECO:0008006" key="4">
    <source>
        <dbReference type="Google" id="ProtNLM"/>
    </source>
</evidence>
<proteinExistence type="predicted"/>
<evidence type="ECO:0000256" key="1">
    <source>
        <dbReference type="SAM" id="Phobius"/>
    </source>
</evidence>
<dbReference type="Pfam" id="PF14029">
    <property type="entry name" value="DUF4244"/>
    <property type="match status" value="1"/>
</dbReference>
<sequence length="51" mass="5547">MLDDRGTTTTEYALTTLAAATLAGLLLTFVAGGWVEQQLQKVLRLALDLPW</sequence>
<accession>A0A918EAP2</accession>
<protein>
    <recommendedName>
        <fullName evidence="4">DUF4244 domain-containing protein</fullName>
    </recommendedName>
</protein>
<reference evidence="2" key="2">
    <citation type="submission" date="2020-09" db="EMBL/GenBank/DDBJ databases">
        <authorList>
            <person name="Sun Q."/>
            <person name="Ohkuma M."/>
        </authorList>
    </citation>
    <scope>NUCLEOTIDE SEQUENCE</scope>
    <source>
        <strain evidence="2">JCM 3313</strain>
    </source>
</reference>
<comment type="caution">
    <text evidence="2">The sequence shown here is derived from an EMBL/GenBank/DDBJ whole genome shotgun (WGS) entry which is preliminary data.</text>
</comment>
<gene>
    <name evidence="2" type="ORF">GCM10010185_03960</name>
</gene>
<dbReference type="EMBL" id="BMRG01000001">
    <property type="protein sequence ID" value="GGP36130.1"/>
    <property type="molecule type" value="Genomic_DNA"/>
</dbReference>
<dbReference type="InterPro" id="IPR025338">
    <property type="entry name" value="DUF4244"/>
</dbReference>